<evidence type="ECO:0000259" key="12">
    <source>
        <dbReference type="Pfam" id="PF02880"/>
    </source>
</evidence>
<dbReference type="InterPro" id="IPR005846">
    <property type="entry name" value="A-D-PHexomutase_a/b/a-III"/>
</dbReference>
<dbReference type="OrthoDB" id="9806956at2"/>
<dbReference type="HOGENOM" id="CLU_016950_7_0_7"/>
<dbReference type="GO" id="GO:0006048">
    <property type="term" value="P:UDP-N-acetylglucosamine biosynthetic process"/>
    <property type="evidence" value="ECO:0007669"/>
    <property type="project" value="TreeGrafter"/>
</dbReference>
<dbReference type="NCBIfam" id="NF008139">
    <property type="entry name" value="PRK10887.1"/>
    <property type="match status" value="1"/>
</dbReference>
<dbReference type="PROSITE" id="PS00710">
    <property type="entry name" value="PGM_PMM"/>
    <property type="match status" value="1"/>
</dbReference>
<feature type="binding site" evidence="6">
    <location>
        <position position="246"/>
    </location>
    <ligand>
        <name>Mg(2+)</name>
        <dbReference type="ChEBI" id="CHEBI:18420"/>
    </ligand>
</feature>
<dbReference type="STRING" id="1244531.CIG2463D_1800"/>
<dbReference type="Proteomes" id="UP000028486">
    <property type="component" value="Chromosome"/>
</dbReference>
<dbReference type="InterPro" id="IPR050060">
    <property type="entry name" value="Phosphoglucosamine_mutase"/>
</dbReference>
<feature type="domain" description="Alpha-D-phosphohexomutase alpha/beta/alpha" evidence="10">
    <location>
        <begin position="2"/>
        <end position="133"/>
    </location>
</feature>
<dbReference type="InterPro" id="IPR005845">
    <property type="entry name" value="A-D-PHexomutase_a/b/a-II"/>
</dbReference>
<dbReference type="SUPFAM" id="SSF55957">
    <property type="entry name" value="Phosphoglucomutase, C-terminal domain"/>
    <property type="match status" value="1"/>
</dbReference>
<keyword evidence="2 6" id="KW-0597">Phosphoprotein</keyword>
<dbReference type="InterPro" id="IPR016066">
    <property type="entry name" value="A-D-PHexomutase_CS"/>
</dbReference>
<evidence type="ECO:0000256" key="1">
    <source>
        <dbReference type="ARBA" id="ARBA00010231"/>
    </source>
</evidence>
<evidence type="ECO:0000259" key="11">
    <source>
        <dbReference type="Pfam" id="PF02879"/>
    </source>
</evidence>
<dbReference type="InterPro" id="IPR005841">
    <property type="entry name" value="Alpha-D-phosphohexomutase_SF"/>
</dbReference>
<evidence type="ECO:0000256" key="5">
    <source>
        <dbReference type="ARBA" id="ARBA00023235"/>
    </source>
</evidence>
<evidence type="ECO:0000313" key="14">
    <source>
        <dbReference type="Proteomes" id="UP000028486"/>
    </source>
</evidence>
<dbReference type="PATRIC" id="fig|1244531.5.peg.1803"/>
<proteinExistence type="inferred from homology"/>
<sequence length="446" mass="48783">MKLFGTDGVRGKAGEKLDAMMAMRLAMAAGIYFRKNSITNKILVGKDTRKSGYMIETAIVAGLTAVGYNVIQIGPMPTPAVAFLTEDMRCDAGIMISASHNPFYDNGIKFFDGFGNKLSVEVEKAIEDIYFNDEIINQNQKTGLEIGQSKRIDDVIGRYIVHIKNSFPNKLTLKGLRVVLDVANGAVYKVAPTVFSELGAETIVLNDTPNGGNINSNCGALHPENLAKEVKHLRADIGFAFDGDADRLVVVDEDGKVIDGDALLGVLASYLNENKMLAKKEIVATVMSNAALDDYLSKHGINLLRSNVGDKFVLEMMKENGANFGGEQSGHIVFSDFAKTGDGLVSALQVSACLLAKKKKASEIFGCIKPYPQKLLNLKIVEKKPLEEIKGLKELESELKKQGIRTLFRYSGTENVIRLLLEGKDENLVSKKMSEVEKFFTKALNE</sequence>
<comment type="catalytic activity">
    <reaction evidence="6 8">
        <text>alpha-D-glucosamine 1-phosphate = D-glucosamine 6-phosphate</text>
        <dbReference type="Rhea" id="RHEA:23424"/>
        <dbReference type="ChEBI" id="CHEBI:58516"/>
        <dbReference type="ChEBI" id="CHEBI:58725"/>
        <dbReference type="EC" id="5.4.2.10"/>
    </reaction>
</comment>
<dbReference type="GO" id="GO:0005975">
    <property type="term" value="P:carbohydrate metabolic process"/>
    <property type="evidence" value="ECO:0007669"/>
    <property type="project" value="InterPro"/>
</dbReference>
<dbReference type="InterPro" id="IPR016055">
    <property type="entry name" value="A-D-PHexomutase_a/b/a-I/II/III"/>
</dbReference>
<gene>
    <name evidence="6 13" type="primary">glmM</name>
    <name evidence="13" type="ORF">CIG1485E_1603</name>
</gene>
<dbReference type="PANTHER" id="PTHR42946">
    <property type="entry name" value="PHOSPHOHEXOSE MUTASE"/>
    <property type="match status" value="1"/>
</dbReference>
<evidence type="ECO:0000256" key="3">
    <source>
        <dbReference type="ARBA" id="ARBA00022723"/>
    </source>
</evidence>
<dbReference type="GO" id="GO:0009252">
    <property type="term" value="P:peptidoglycan biosynthetic process"/>
    <property type="evidence" value="ECO:0007669"/>
    <property type="project" value="TreeGrafter"/>
</dbReference>
<keyword evidence="4 6" id="KW-0460">Magnesium</keyword>
<dbReference type="RefSeq" id="WP_038455275.1">
    <property type="nucleotide sequence ID" value="NZ_CP009043.1"/>
</dbReference>
<organism evidence="13 14">
    <name type="scientific">Campylobacter iguaniorum</name>
    <dbReference type="NCBI Taxonomy" id="1244531"/>
    <lineage>
        <taxon>Bacteria</taxon>
        <taxon>Pseudomonadati</taxon>
        <taxon>Campylobacterota</taxon>
        <taxon>Epsilonproteobacteria</taxon>
        <taxon>Campylobacterales</taxon>
        <taxon>Campylobacteraceae</taxon>
        <taxon>Campylobacter</taxon>
    </lineage>
</organism>
<dbReference type="AlphaFoldDB" id="A0A076FHZ4"/>
<comment type="cofactor">
    <cofactor evidence="6">
        <name>Mg(2+)</name>
        <dbReference type="ChEBI" id="CHEBI:18420"/>
    </cofactor>
    <text evidence="6">Binds 1 Mg(2+) ion per subunit.</text>
</comment>
<dbReference type="Gene3D" id="3.30.310.50">
    <property type="entry name" value="Alpha-D-phosphohexomutase, C-terminal domain"/>
    <property type="match status" value="1"/>
</dbReference>
<dbReference type="InterPro" id="IPR005843">
    <property type="entry name" value="A-D-PHexomutase_C"/>
</dbReference>
<dbReference type="GO" id="GO:0008966">
    <property type="term" value="F:phosphoglucosamine mutase activity"/>
    <property type="evidence" value="ECO:0007669"/>
    <property type="project" value="UniProtKB-UniRule"/>
</dbReference>
<dbReference type="eggNOG" id="COG1109">
    <property type="taxonomic scope" value="Bacteria"/>
</dbReference>
<feature type="active site" description="Phosphoserine intermediate" evidence="6">
    <location>
        <position position="99"/>
    </location>
</feature>
<feature type="binding site" evidence="6">
    <location>
        <position position="242"/>
    </location>
    <ligand>
        <name>Mg(2+)</name>
        <dbReference type="ChEBI" id="CHEBI:18420"/>
    </ligand>
</feature>
<keyword evidence="3 6" id="KW-0479">Metal-binding</keyword>
<dbReference type="NCBIfam" id="TIGR01455">
    <property type="entry name" value="glmM"/>
    <property type="match status" value="1"/>
</dbReference>
<feature type="domain" description="Alpha-D-phosphohexomutase alpha/beta/alpha" evidence="11">
    <location>
        <begin position="158"/>
        <end position="255"/>
    </location>
</feature>
<dbReference type="Pfam" id="PF02878">
    <property type="entry name" value="PGM_PMM_I"/>
    <property type="match status" value="1"/>
</dbReference>
<reference evidence="14" key="1">
    <citation type="journal article" date="2014" name="Genome Announc.">
        <title>Complete Genome Sequence of Campylobacter iguaniorum Strain 1485ET, Isolated from a Bearded Dragon (Pogona vitticeps).</title>
        <authorList>
            <person name="Gilbert M.J."/>
            <person name="Miller W.G."/>
            <person name="Yee E."/>
            <person name="Kik M."/>
            <person name="Wagenaar J.A."/>
            <person name="Duim B."/>
        </authorList>
    </citation>
    <scope>NUCLEOTIDE SEQUENCE [LARGE SCALE GENOMIC DNA]</scope>
    <source>
        <strain evidence="14">1485E</strain>
    </source>
</reference>
<name>A0A076FHZ4_9BACT</name>
<keyword evidence="5 6" id="KW-0413">Isomerase</keyword>
<evidence type="ECO:0000313" key="13">
    <source>
        <dbReference type="EMBL" id="AII15419.1"/>
    </source>
</evidence>
<feature type="binding site" description="via phosphate group" evidence="6">
    <location>
        <position position="99"/>
    </location>
    <ligand>
        <name>Mg(2+)</name>
        <dbReference type="ChEBI" id="CHEBI:18420"/>
    </ligand>
</feature>
<feature type="modified residue" description="Phosphoserine" evidence="6">
    <location>
        <position position="99"/>
    </location>
</feature>
<dbReference type="SUPFAM" id="SSF53738">
    <property type="entry name" value="Phosphoglucomutase, first 3 domains"/>
    <property type="match status" value="3"/>
</dbReference>
<dbReference type="InterPro" id="IPR005844">
    <property type="entry name" value="A-D-PHexomutase_a/b/a-I"/>
</dbReference>
<feature type="binding site" evidence="6">
    <location>
        <position position="244"/>
    </location>
    <ligand>
        <name>Mg(2+)</name>
        <dbReference type="ChEBI" id="CHEBI:18420"/>
    </ligand>
</feature>
<dbReference type="PRINTS" id="PR00509">
    <property type="entry name" value="PGMPMM"/>
</dbReference>
<dbReference type="HAMAP" id="MF_01554_B">
    <property type="entry name" value="GlmM_B"/>
    <property type="match status" value="1"/>
</dbReference>
<protein>
    <recommendedName>
        <fullName evidence="6 8">Phosphoglucosamine mutase</fullName>
        <ecNumber evidence="6 8">5.4.2.10</ecNumber>
    </recommendedName>
</protein>
<dbReference type="GO" id="GO:0000287">
    <property type="term" value="F:magnesium ion binding"/>
    <property type="evidence" value="ECO:0007669"/>
    <property type="project" value="UniProtKB-UniRule"/>
</dbReference>
<evidence type="ECO:0000256" key="2">
    <source>
        <dbReference type="ARBA" id="ARBA00022553"/>
    </source>
</evidence>
<evidence type="ECO:0000256" key="6">
    <source>
        <dbReference type="HAMAP-Rule" id="MF_01554"/>
    </source>
</evidence>
<keyword evidence="14" id="KW-1185">Reference proteome</keyword>
<feature type="domain" description="Alpha-D-phosphohexomutase alpha/beta/alpha" evidence="12">
    <location>
        <begin position="259"/>
        <end position="370"/>
    </location>
</feature>
<dbReference type="Pfam" id="PF02880">
    <property type="entry name" value="PGM_PMM_III"/>
    <property type="match status" value="1"/>
</dbReference>
<evidence type="ECO:0000256" key="4">
    <source>
        <dbReference type="ARBA" id="ARBA00022842"/>
    </source>
</evidence>
<dbReference type="GO" id="GO:0004615">
    <property type="term" value="F:phosphomannomutase activity"/>
    <property type="evidence" value="ECO:0007669"/>
    <property type="project" value="TreeGrafter"/>
</dbReference>
<dbReference type="EC" id="5.4.2.10" evidence="6 8"/>
<evidence type="ECO:0000256" key="8">
    <source>
        <dbReference type="RuleBase" id="RU004327"/>
    </source>
</evidence>
<comment type="PTM">
    <text evidence="6">Activated by phosphorylation.</text>
</comment>
<dbReference type="GO" id="GO:0005829">
    <property type="term" value="C:cytosol"/>
    <property type="evidence" value="ECO:0007669"/>
    <property type="project" value="TreeGrafter"/>
</dbReference>
<comment type="function">
    <text evidence="6 8">Catalyzes the conversion of glucosamine-6-phosphate to glucosamine-1-phosphate.</text>
</comment>
<evidence type="ECO:0000259" key="9">
    <source>
        <dbReference type="Pfam" id="PF00408"/>
    </source>
</evidence>
<dbReference type="FunFam" id="3.40.120.10:FF:000001">
    <property type="entry name" value="Phosphoglucosamine mutase"/>
    <property type="match status" value="1"/>
</dbReference>
<dbReference type="CDD" id="cd05802">
    <property type="entry name" value="GlmM"/>
    <property type="match status" value="1"/>
</dbReference>
<dbReference type="PANTHER" id="PTHR42946:SF1">
    <property type="entry name" value="PHOSPHOGLUCOMUTASE (ALPHA-D-GLUCOSE-1,6-BISPHOSPHATE-DEPENDENT)"/>
    <property type="match status" value="1"/>
</dbReference>
<evidence type="ECO:0000256" key="7">
    <source>
        <dbReference type="RuleBase" id="RU004326"/>
    </source>
</evidence>
<accession>A0A076FHZ4</accession>
<evidence type="ECO:0000259" key="10">
    <source>
        <dbReference type="Pfam" id="PF02878"/>
    </source>
</evidence>
<comment type="similarity">
    <text evidence="1 6 7">Belongs to the phosphohexose mutase family.</text>
</comment>
<dbReference type="FunFam" id="3.40.120.10:FF:000003">
    <property type="entry name" value="Phosphoglucosamine mutase"/>
    <property type="match status" value="1"/>
</dbReference>
<dbReference type="Pfam" id="PF00408">
    <property type="entry name" value="PGM_PMM_IV"/>
    <property type="match status" value="1"/>
</dbReference>
<dbReference type="InterPro" id="IPR036900">
    <property type="entry name" value="A-D-PHexomutase_C_sf"/>
</dbReference>
<dbReference type="EMBL" id="CP009043">
    <property type="protein sequence ID" value="AII15419.1"/>
    <property type="molecule type" value="Genomic_DNA"/>
</dbReference>
<feature type="domain" description="Alpha-D-phosphohexomutase C-terminal" evidence="9">
    <location>
        <begin position="375"/>
        <end position="431"/>
    </location>
</feature>
<dbReference type="Gene3D" id="3.40.120.10">
    <property type="entry name" value="Alpha-D-Glucose-1,6-Bisphosphate, subunit A, domain 3"/>
    <property type="match status" value="3"/>
</dbReference>
<dbReference type="KEGG" id="caj:CIG1485E_1603"/>
<dbReference type="InterPro" id="IPR006352">
    <property type="entry name" value="GlmM_bact"/>
</dbReference>
<dbReference type="Pfam" id="PF02879">
    <property type="entry name" value="PGM_PMM_II"/>
    <property type="match status" value="1"/>
</dbReference>